<dbReference type="PROSITE" id="PS00105">
    <property type="entry name" value="AA_TRANSFER_CLASS_1"/>
    <property type="match status" value="1"/>
</dbReference>
<comment type="subunit">
    <text evidence="3">Homodimer.</text>
</comment>
<dbReference type="InterPro" id="IPR015424">
    <property type="entry name" value="PyrdxlP-dep_Trfase"/>
</dbReference>
<dbReference type="FunFam" id="3.90.1150.10:FF:000001">
    <property type="entry name" value="Aspartate aminotransferase"/>
    <property type="match status" value="1"/>
</dbReference>
<keyword evidence="5 7" id="KW-0808">Transferase</keyword>
<dbReference type="STRING" id="123899.SAMEA3906487_02794"/>
<dbReference type="GO" id="GO:0030170">
    <property type="term" value="F:pyridoxal phosphate binding"/>
    <property type="evidence" value="ECO:0007669"/>
    <property type="project" value="InterPro"/>
</dbReference>
<dbReference type="InterPro" id="IPR015421">
    <property type="entry name" value="PyrdxlP-dep_Trfase_major"/>
</dbReference>
<keyword evidence="10" id="KW-1185">Reference proteome</keyword>
<dbReference type="GO" id="GO:0042802">
    <property type="term" value="F:identical protein binding"/>
    <property type="evidence" value="ECO:0007669"/>
    <property type="project" value="TreeGrafter"/>
</dbReference>
<accession>A0A157SM46</accession>
<evidence type="ECO:0000256" key="7">
    <source>
        <dbReference type="RuleBase" id="RU000481"/>
    </source>
</evidence>
<evidence type="ECO:0000259" key="8">
    <source>
        <dbReference type="Pfam" id="PF00155"/>
    </source>
</evidence>
<organism evidence="9 10">
    <name type="scientific">Bordetella trematum</name>
    <dbReference type="NCBI Taxonomy" id="123899"/>
    <lineage>
        <taxon>Bacteria</taxon>
        <taxon>Pseudomonadati</taxon>
        <taxon>Pseudomonadota</taxon>
        <taxon>Betaproteobacteria</taxon>
        <taxon>Burkholderiales</taxon>
        <taxon>Alcaligenaceae</taxon>
        <taxon>Bordetella</taxon>
    </lineage>
</organism>
<keyword evidence="6" id="KW-0663">Pyridoxal phosphate</keyword>
<dbReference type="NCBIfam" id="NF006719">
    <property type="entry name" value="PRK09257.1"/>
    <property type="match status" value="1"/>
</dbReference>
<dbReference type="OrthoDB" id="9766445at2"/>
<dbReference type="PATRIC" id="fig|123899.6.peg.2781"/>
<evidence type="ECO:0000313" key="10">
    <source>
        <dbReference type="Proteomes" id="UP000076825"/>
    </source>
</evidence>
<dbReference type="Gene3D" id="3.40.640.10">
    <property type="entry name" value="Type I PLP-dependent aspartate aminotransferase-like (Major domain)"/>
    <property type="match status" value="1"/>
</dbReference>
<evidence type="ECO:0000256" key="5">
    <source>
        <dbReference type="ARBA" id="ARBA00022679"/>
    </source>
</evidence>
<dbReference type="EC" id="2.6.1.-" evidence="7"/>
<dbReference type="AlphaFoldDB" id="A0A157SM46"/>
<reference evidence="9 10" key="1">
    <citation type="submission" date="2016-04" db="EMBL/GenBank/DDBJ databases">
        <authorList>
            <consortium name="Pathogen Informatics"/>
        </authorList>
    </citation>
    <scope>NUCLEOTIDE SEQUENCE [LARGE SCALE GENOMIC DNA]</scope>
    <source>
        <strain evidence="9 10">H044680328</strain>
    </source>
</reference>
<protein>
    <recommendedName>
        <fullName evidence="7">Aminotransferase</fullName>
        <ecNumber evidence="7">2.6.1.-</ecNumber>
    </recommendedName>
</protein>
<feature type="domain" description="Aminotransferase class I/classII large" evidence="8">
    <location>
        <begin position="29"/>
        <end position="395"/>
    </location>
</feature>
<dbReference type="Pfam" id="PF00155">
    <property type="entry name" value="Aminotran_1_2"/>
    <property type="match status" value="1"/>
</dbReference>
<dbReference type="EMBL" id="LT546645">
    <property type="protein sequence ID" value="SAI71482.1"/>
    <property type="molecule type" value="Genomic_DNA"/>
</dbReference>
<proteinExistence type="inferred from homology"/>
<dbReference type="RefSeq" id="WP_025517476.1">
    <property type="nucleotide sequence ID" value="NZ_CP016340.1"/>
</dbReference>
<evidence type="ECO:0000256" key="1">
    <source>
        <dbReference type="ARBA" id="ARBA00001933"/>
    </source>
</evidence>
<dbReference type="CDD" id="cd00609">
    <property type="entry name" value="AAT_like"/>
    <property type="match status" value="1"/>
</dbReference>
<dbReference type="InterPro" id="IPR004838">
    <property type="entry name" value="NHTrfase_class1_PyrdxlP-BS"/>
</dbReference>
<keyword evidence="4 7" id="KW-0032">Aminotransferase</keyword>
<dbReference type="PANTHER" id="PTHR11879:SF37">
    <property type="entry name" value="AROMATIC-AMINO-ACID AMINOTRANSFERASE"/>
    <property type="match status" value="1"/>
</dbReference>
<dbReference type="GO" id="GO:0033585">
    <property type="term" value="P:L-phenylalanine biosynthetic process from chorismate via phenylpyruvate"/>
    <property type="evidence" value="ECO:0007669"/>
    <property type="project" value="TreeGrafter"/>
</dbReference>
<dbReference type="InterPro" id="IPR000796">
    <property type="entry name" value="Asp_trans"/>
</dbReference>
<comment type="similarity">
    <text evidence="2 7">Belongs to the class-I pyridoxal-phosphate-dependent aminotransferase family.</text>
</comment>
<dbReference type="FunFam" id="3.40.640.10:FF:000015">
    <property type="entry name" value="Aspartate aminotransferase"/>
    <property type="match status" value="1"/>
</dbReference>
<dbReference type="eggNOG" id="COG1448">
    <property type="taxonomic scope" value="Bacteria"/>
</dbReference>
<dbReference type="PANTHER" id="PTHR11879">
    <property type="entry name" value="ASPARTATE AMINOTRANSFERASE"/>
    <property type="match status" value="1"/>
</dbReference>
<dbReference type="GeneID" id="56589952"/>
<dbReference type="GO" id="GO:0004838">
    <property type="term" value="F:L-tyrosine-2-oxoglutarate transaminase activity"/>
    <property type="evidence" value="ECO:0007669"/>
    <property type="project" value="TreeGrafter"/>
</dbReference>
<dbReference type="InterPro" id="IPR015422">
    <property type="entry name" value="PyrdxlP-dep_Trfase_small"/>
</dbReference>
<dbReference type="PRINTS" id="PR00799">
    <property type="entry name" value="TRANSAMINASE"/>
</dbReference>
<sequence>MSTLFASVELAPRDPILGLNEQYNADTRTDKVNLGVGVYYDDEGRIPLLGAVRKAEQARLDAATARGYLPIEGIAAYNKGAQTLLLGADSTLAAEGRVLTTQALGGTGALKIGADFLKQLLPQSKVMISDPSWENHRALFERAGFTVETYPYYDASTRGLNFDAMLAALQAAPEQTVVVLHACCHNPTGVDPTFEQWKQIAEVVKARNLVPFLDIAYQGFGEDLEQDAAVVRLFASMDMTMFISSSFSKSFSLYGERVGALTVVAGSKEEAGRVLSQLKRVIRTNYSNPPTHGGSVVAAVLNTPELMAEWKQELAAMRDRIRLMRQQLVEKIKAQGAAQDFSFVLRQRGMFSYSGLTVEQVDRLREEHGVYAVSSGRICVAALNSGNIDKVAAAIAAVLK</sequence>
<dbReference type="Proteomes" id="UP000076825">
    <property type="component" value="Chromosome 1"/>
</dbReference>
<gene>
    <name evidence="9" type="primary">tyrB</name>
    <name evidence="9" type="ORF">SAMEA3906487_02794</name>
</gene>
<dbReference type="InterPro" id="IPR004839">
    <property type="entry name" value="Aminotransferase_I/II_large"/>
</dbReference>
<evidence type="ECO:0000313" key="9">
    <source>
        <dbReference type="EMBL" id="SAI71482.1"/>
    </source>
</evidence>
<dbReference type="KEGG" id="btrm:SAMEA390648702794"/>
<dbReference type="Gene3D" id="3.90.1150.10">
    <property type="entry name" value="Aspartate Aminotransferase, domain 1"/>
    <property type="match status" value="1"/>
</dbReference>
<evidence type="ECO:0000256" key="2">
    <source>
        <dbReference type="ARBA" id="ARBA00007441"/>
    </source>
</evidence>
<evidence type="ECO:0000256" key="4">
    <source>
        <dbReference type="ARBA" id="ARBA00022576"/>
    </source>
</evidence>
<evidence type="ECO:0000256" key="6">
    <source>
        <dbReference type="ARBA" id="ARBA00022898"/>
    </source>
</evidence>
<dbReference type="SUPFAM" id="SSF53383">
    <property type="entry name" value="PLP-dependent transferases"/>
    <property type="match status" value="1"/>
</dbReference>
<dbReference type="GO" id="GO:0005829">
    <property type="term" value="C:cytosol"/>
    <property type="evidence" value="ECO:0007669"/>
    <property type="project" value="TreeGrafter"/>
</dbReference>
<comment type="cofactor">
    <cofactor evidence="1 7">
        <name>pyridoxal 5'-phosphate</name>
        <dbReference type="ChEBI" id="CHEBI:597326"/>
    </cofactor>
</comment>
<name>A0A157SM46_9BORD</name>
<evidence type="ECO:0000256" key="3">
    <source>
        <dbReference type="ARBA" id="ARBA00011738"/>
    </source>
</evidence>